<dbReference type="Proteomes" id="UP000564629">
    <property type="component" value="Unassembled WGS sequence"/>
</dbReference>
<feature type="domain" description="NERD" evidence="1">
    <location>
        <begin position="33"/>
        <end position="143"/>
    </location>
</feature>
<reference evidence="2 4" key="1">
    <citation type="submission" date="2019-07" db="EMBL/GenBank/DDBJ databases">
        <title>Whole genome shotgun sequence of Cellulomonas hominis NBRC 16055.</title>
        <authorList>
            <person name="Hosoyama A."/>
            <person name="Uohara A."/>
            <person name="Ohji S."/>
            <person name="Ichikawa N."/>
        </authorList>
    </citation>
    <scope>NUCLEOTIDE SEQUENCE [LARGE SCALE GENOMIC DNA]</scope>
    <source>
        <strain evidence="2 4">NBRC 16055</strain>
    </source>
</reference>
<organism evidence="2 4">
    <name type="scientific">Cellulomonas hominis</name>
    <dbReference type="NCBI Taxonomy" id="156981"/>
    <lineage>
        <taxon>Bacteria</taxon>
        <taxon>Bacillati</taxon>
        <taxon>Actinomycetota</taxon>
        <taxon>Actinomycetes</taxon>
        <taxon>Micrococcales</taxon>
        <taxon>Cellulomonadaceae</taxon>
        <taxon>Cellulomonas</taxon>
    </lineage>
</organism>
<proteinExistence type="predicted"/>
<reference evidence="3 5" key="2">
    <citation type="submission" date="2020-08" db="EMBL/GenBank/DDBJ databases">
        <title>Sequencing the genomes of 1000 actinobacteria strains.</title>
        <authorList>
            <person name="Klenk H.-P."/>
        </authorList>
    </citation>
    <scope>NUCLEOTIDE SEQUENCE [LARGE SCALE GENOMIC DNA]</scope>
    <source>
        <strain evidence="3 5">DSM 9581</strain>
    </source>
</reference>
<evidence type="ECO:0000313" key="5">
    <source>
        <dbReference type="Proteomes" id="UP000564629"/>
    </source>
</evidence>
<dbReference type="AlphaFoldDB" id="A0A511FFH2"/>
<dbReference type="InterPro" id="IPR011528">
    <property type="entry name" value="NERD"/>
</dbReference>
<protein>
    <recommendedName>
        <fullName evidence="1">NERD domain-containing protein</fullName>
    </recommendedName>
</protein>
<dbReference type="Pfam" id="PF08378">
    <property type="entry name" value="NERD"/>
    <property type="match status" value="1"/>
</dbReference>
<keyword evidence="4" id="KW-1185">Reference proteome</keyword>
<dbReference type="Proteomes" id="UP000321723">
    <property type="component" value="Unassembled WGS sequence"/>
</dbReference>
<dbReference type="EMBL" id="JACHDN010000001">
    <property type="protein sequence ID" value="MBB5474672.1"/>
    <property type="molecule type" value="Genomic_DNA"/>
</dbReference>
<evidence type="ECO:0000313" key="3">
    <source>
        <dbReference type="EMBL" id="MBB5474672.1"/>
    </source>
</evidence>
<name>A0A511FFH2_9CELL</name>
<evidence type="ECO:0000313" key="4">
    <source>
        <dbReference type="Proteomes" id="UP000321723"/>
    </source>
</evidence>
<comment type="caution">
    <text evidence="2">The sequence shown here is derived from an EMBL/GenBank/DDBJ whole genome shotgun (WGS) entry which is preliminary data.</text>
</comment>
<dbReference type="RefSeq" id="WP_183835159.1">
    <property type="nucleotide sequence ID" value="NZ_BJVQ01000029.1"/>
</dbReference>
<gene>
    <name evidence="2" type="ORF">CHO01_22030</name>
    <name evidence="3" type="ORF">HNR08_003408</name>
</gene>
<evidence type="ECO:0000259" key="1">
    <source>
        <dbReference type="PROSITE" id="PS50965"/>
    </source>
</evidence>
<dbReference type="PROSITE" id="PS50965">
    <property type="entry name" value="NERD"/>
    <property type="match status" value="1"/>
</dbReference>
<accession>A0A511FFH2</accession>
<dbReference type="EMBL" id="BJVQ01000029">
    <property type="protein sequence ID" value="GEL47087.1"/>
    <property type="molecule type" value="Genomic_DNA"/>
</dbReference>
<sequence length="214" mass="22762">MTLRQPGQVIGRAGTGLGAGCNGWAANRDVARIGRRGELRTGEVLNQIAAKPGGPTVLHDLTIPGSRANIDHVVVSGRRITLVDSKVWKPGTYWRLPGIGTFRGAERFPYADKGTMAMAVDRLVRFLDERHLAAQVAAPLTVVWPSSREGSVRMLAFGGDLARRRVIPGPLLASSARRLGSRTADPNVVFALAPLVAGAAGARSAHPTRPVPSW</sequence>
<evidence type="ECO:0000313" key="2">
    <source>
        <dbReference type="EMBL" id="GEL47087.1"/>
    </source>
</evidence>